<evidence type="ECO:0000256" key="9">
    <source>
        <dbReference type="ARBA" id="ARBA00022960"/>
    </source>
</evidence>
<accession>A0A4R2KMX7</accession>
<comment type="caution">
    <text evidence="17">The sequence shown here is derived from an EMBL/GenBank/DDBJ whole genome shotgun (WGS) entry which is preliminary data.</text>
</comment>
<evidence type="ECO:0000256" key="4">
    <source>
        <dbReference type="ARBA" id="ARBA00022519"/>
    </source>
</evidence>
<dbReference type="GO" id="GO:0016740">
    <property type="term" value="F:transferase activity"/>
    <property type="evidence" value="ECO:0007669"/>
    <property type="project" value="UniProtKB-KW"/>
</dbReference>
<dbReference type="GO" id="GO:0009002">
    <property type="term" value="F:serine-type D-Ala-D-Ala carboxypeptidase activity"/>
    <property type="evidence" value="ECO:0007669"/>
    <property type="project" value="InterPro"/>
</dbReference>
<dbReference type="GO" id="GO:0009252">
    <property type="term" value="P:peptidoglycan biosynthetic process"/>
    <property type="evidence" value="ECO:0007669"/>
    <property type="project" value="UniProtKB-KW"/>
</dbReference>
<sequence length="648" mass="70958">MKRSPRDTEESGRRITRRALVLGGAQAVFATALALRMRHLQVTQADEFRMLAEENRINIRLIPPARGLIYDRAGHIVSENEQNYRIVVVREDAGDPEEALARLTRLVPLDQDTIERALKEIERHSPFVPVTIADRMRWEDVARVAVNAPVLPGISPEVGQSRHYPLGFDFAHVVGYVGPVSDYDLAQIEDPDPLLQIPRFQIGKTGVEAKYEELLRGKAGTRRIEVNAAGRVIREIDRIEGEPGADLQLTVDAGLQNFIQARMGEESAAAVVMDLEQGDLLAIVSSPSFDPNLFVRGISVADYRALTETPYRPLSNKSVQGAYPPGSTFKMITALAALEDGAITADETVWCPGFLKLGTRRFHCWKRGGHGHVNLMESLQQSCDVYYYDIGQRIGIDKIAAMARKLGLGEAQDLPLSAVGAGLVPDRAWKRARYGEEWRIGDTLNAAIGQGYVLATPLQMAVMSARIATGRAIEPRLVKSIDGVEQPARPGEPLDINPANLARIRQAMDAVVNTRRGTAFNSRVVAAEMAMAGKTGTSQVRNITAAERAAGVFRNEDLPWERRDHALFVAFAPAEAPRIAVAVVVEHGGGGSTAAAPIARDITLRALYGEVPPLSAYPERQRWQVDEKLRNLPLRDPGSAPSSGRSRA</sequence>
<evidence type="ECO:0000256" key="14">
    <source>
        <dbReference type="SAM" id="MobiDB-lite"/>
    </source>
</evidence>
<evidence type="ECO:0000313" key="18">
    <source>
        <dbReference type="Proteomes" id="UP000295142"/>
    </source>
</evidence>
<evidence type="ECO:0000256" key="1">
    <source>
        <dbReference type="ARBA" id="ARBA00004167"/>
    </source>
</evidence>
<evidence type="ECO:0000256" key="6">
    <source>
        <dbReference type="ARBA" id="ARBA00022670"/>
    </source>
</evidence>
<dbReference type="Pfam" id="PF00905">
    <property type="entry name" value="Transpeptidase"/>
    <property type="match status" value="1"/>
</dbReference>
<name>A0A4R2KMX7_9RHOB</name>
<keyword evidence="6" id="KW-0645">Protease</keyword>
<dbReference type="Pfam" id="PF03717">
    <property type="entry name" value="PBP_dimer"/>
    <property type="match status" value="1"/>
</dbReference>
<reference evidence="17 18" key="1">
    <citation type="submission" date="2019-03" db="EMBL/GenBank/DDBJ databases">
        <title>Genomic Encyclopedia of Type Strains, Phase IV (KMG-IV): sequencing the most valuable type-strain genomes for metagenomic binning, comparative biology and taxonomic classification.</title>
        <authorList>
            <person name="Goeker M."/>
        </authorList>
    </citation>
    <scope>NUCLEOTIDE SEQUENCE [LARGE SCALE GENOMIC DNA]</scope>
    <source>
        <strain evidence="17 18">DSM 4868</strain>
    </source>
</reference>
<evidence type="ECO:0000256" key="12">
    <source>
        <dbReference type="ARBA" id="ARBA00023136"/>
    </source>
</evidence>
<comment type="subcellular location">
    <subcellularLocation>
        <location evidence="2">Cell membrane</location>
    </subcellularLocation>
    <subcellularLocation>
        <location evidence="1">Membrane</location>
        <topology evidence="1">Single-pass membrane protein</topology>
    </subcellularLocation>
</comment>
<dbReference type="GO" id="GO:0008360">
    <property type="term" value="P:regulation of cell shape"/>
    <property type="evidence" value="ECO:0007669"/>
    <property type="project" value="UniProtKB-KW"/>
</dbReference>
<dbReference type="InterPro" id="IPR050515">
    <property type="entry name" value="Beta-lactam/transpept"/>
</dbReference>
<dbReference type="InterPro" id="IPR017790">
    <property type="entry name" value="Penicillin-binding_protein_2"/>
</dbReference>
<evidence type="ECO:0000259" key="16">
    <source>
        <dbReference type="Pfam" id="PF03717"/>
    </source>
</evidence>
<dbReference type="EMBL" id="SLWW01000001">
    <property type="protein sequence ID" value="TCO73907.1"/>
    <property type="molecule type" value="Genomic_DNA"/>
</dbReference>
<feature type="domain" description="Penicillin-binding protein dimerisation" evidence="16">
    <location>
        <begin position="62"/>
        <end position="236"/>
    </location>
</feature>
<dbReference type="InterPro" id="IPR005311">
    <property type="entry name" value="PBP_dimer"/>
</dbReference>
<dbReference type="SUPFAM" id="SSF56519">
    <property type="entry name" value="Penicillin binding protein dimerisation domain"/>
    <property type="match status" value="1"/>
</dbReference>
<feature type="domain" description="Penicillin-binding protein transpeptidase" evidence="15">
    <location>
        <begin position="269"/>
        <end position="602"/>
    </location>
</feature>
<keyword evidence="10" id="KW-0573">Peptidoglycan synthesis</keyword>
<evidence type="ECO:0000256" key="3">
    <source>
        <dbReference type="ARBA" id="ARBA00022475"/>
    </source>
</evidence>
<dbReference type="GO" id="GO:0005886">
    <property type="term" value="C:plasma membrane"/>
    <property type="evidence" value="ECO:0007669"/>
    <property type="project" value="UniProtKB-SubCell"/>
</dbReference>
<protein>
    <submittedName>
        <fullName evidence="17">Peptidoglycan glycosyltransferase</fullName>
    </submittedName>
</protein>
<keyword evidence="11" id="KW-1133">Transmembrane helix</keyword>
<dbReference type="FunFam" id="3.40.710.10:FF:000024">
    <property type="entry name" value="Penicillin-binding protein 2"/>
    <property type="match status" value="1"/>
</dbReference>
<keyword evidence="3" id="KW-1003">Cell membrane</keyword>
<dbReference type="Gene3D" id="3.30.1390.30">
    <property type="entry name" value="Penicillin-binding protein 2a, domain 3"/>
    <property type="match status" value="1"/>
</dbReference>
<feature type="region of interest" description="Disordered" evidence="14">
    <location>
        <begin position="629"/>
        <end position="648"/>
    </location>
</feature>
<keyword evidence="13" id="KW-0961">Cell wall biogenesis/degradation</keyword>
<keyword evidence="5" id="KW-0121">Carboxypeptidase</keyword>
<dbReference type="RefSeq" id="WP_132540065.1">
    <property type="nucleotide sequence ID" value="NZ_SLWW01000001.1"/>
</dbReference>
<evidence type="ECO:0000256" key="13">
    <source>
        <dbReference type="ARBA" id="ARBA00023316"/>
    </source>
</evidence>
<dbReference type="InterPro" id="IPR012338">
    <property type="entry name" value="Beta-lactam/transpept-like"/>
</dbReference>
<keyword evidence="18" id="KW-1185">Reference proteome</keyword>
<evidence type="ECO:0000313" key="17">
    <source>
        <dbReference type="EMBL" id="TCO73907.1"/>
    </source>
</evidence>
<organism evidence="17 18">
    <name type="scientific">Rhodovulum euryhalinum</name>
    <dbReference type="NCBI Taxonomy" id="35805"/>
    <lineage>
        <taxon>Bacteria</taxon>
        <taxon>Pseudomonadati</taxon>
        <taxon>Pseudomonadota</taxon>
        <taxon>Alphaproteobacteria</taxon>
        <taxon>Rhodobacterales</taxon>
        <taxon>Paracoccaceae</taxon>
        <taxon>Rhodovulum</taxon>
    </lineage>
</organism>
<dbReference type="OrthoDB" id="9766847at2"/>
<evidence type="ECO:0000256" key="5">
    <source>
        <dbReference type="ARBA" id="ARBA00022645"/>
    </source>
</evidence>
<evidence type="ECO:0000259" key="15">
    <source>
        <dbReference type="Pfam" id="PF00905"/>
    </source>
</evidence>
<evidence type="ECO:0000256" key="8">
    <source>
        <dbReference type="ARBA" id="ARBA00022801"/>
    </source>
</evidence>
<evidence type="ECO:0000256" key="10">
    <source>
        <dbReference type="ARBA" id="ARBA00022984"/>
    </source>
</evidence>
<keyword evidence="12" id="KW-0472">Membrane</keyword>
<proteinExistence type="predicted"/>
<dbReference type="Proteomes" id="UP000295142">
    <property type="component" value="Unassembled WGS sequence"/>
</dbReference>
<dbReference type="Gene3D" id="3.90.1310.10">
    <property type="entry name" value="Penicillin-binding protein 2a (Domain 2)"/>
    <property type="match status" value="1"/>
</dbReference>
<dbReference type="SUPFAM" id="SSF56601">
    <property type="entry name" value="beta-lactamase/transpeptidase-like"/>
    <property type="match status" value="1"/>
</dbReference>
<evidence type="ECO:0000256" key="7">
    <source>
        <dbReference type="ARBA" id="ARBA00022692"/>
    </source>
</evidence>
<dbReference type="GO" id="GO:0071972">
    <property type="term" value="F:peptidoglycan L,D-transpeptidase activity"/>
    <property type="evidence" value="ECO:0007669"/>
    <property type="project" value="TreeGrafter"/>
</dbReference>
<keyword evidence="9" id="KW-0133">Cell shape</keyword>
<keyword evidence="7" id="KW-0812">Transmembrane</keyword>
<dbReference type="GO" id="GO:0071555">
    <property type="term" value="P:cell wall organization"/>
    <property type="evidence" value="ECO:0007669"/>
    <property type="project" value="UniProtKB-KW"/>
</dbReference>
<keyword evidence="4" id="KW-0997">Cell inner membrane</keyword>
<evidence type="ECO:0000256" key="2">
    <source>
        <dbReference type="ARBA" id="ARBA00004236"/>
    </source>
</evidence>
<dbReference type="InterPro" id="IPR036138">
    <property type="entry name" value="PBP_dimer_sf"/>
</dbReference>
<dbReference type="Gene3D" id="3.40.710.10">
    <property type="entry name" value="DD-peptidase/beta-lactamase superfamily"/>
    <property type="match status" value="1"/>
</dbReference>
<gene>
    <name evidence="17" type="ORF">EV655_10162</name>
</gene>
<dbReference type="PANTHER" id="PTHR30627">
    <property type="entry name" value="PEPTIDOGLYCAN D,D-TRANSPEPTIDASE"/>
    <property type="match status" value="1"/>
</dbReference>
<keyword evidence="8" id="KW-0378">Hydrolase</keyword>
<dbReference type="InterPro" id="IPR001460">
    <property type="entry name" value="PCN-bd_Tpept"/>
</dbReference>
<keyword evidence="17" id="KW-0808">Transferase</keyword>
<dbReference type="PANTHER" id="PTHR30627:SF2">
    <property type="entry name" value="PEPTIDOGLYCAN D,D-TRANSPEPTIDASE MRDA"/>
    <property type="match status" value="1"/>
</dbReference>
<dbReference type="NCBIfam" id="TIGR03423">
    <property type="entry name" value="pbp2_mrdA"/>
    <property type="match status" value="1"/>
</dbReference>
<evidence type="ECO:0000256" key="11">
    <source>
        <dbReference type="ARBA" id="ARBA00022989"/>
    </source>
</evidence>
<dbReference type="GO" id="GO:0008658">
    <property type="term" value="F:penicillin binding"/>
    <property type="evidence" value="ECO:0007669"/>
    <property type="project" value="InterPro"/>
</dbReference>
<dbReference type="AlphaFoldDB" id="A0A4R2KMX7"/>
<dbReference type="GO" id="GO:0006508">
    <property type="term" value="P:proteolysis"/>
    <property type="evidence" value="ECO:0007669"/>
    <property type="project" value="UniProtKB-KW"/>
</dbReference>